<sequence length="208" mass="23536">MLVETIELANELMDQKLCTYAERQSNNKRKADDSFRNNHGHQQQTLKRQNVARRNNGEIPRGNGCFECGATGHFKRDCPKLKNKDGGKVNAPGWVYVVGNARERKCIEGPGFQCRHGNSAPIQKGKRTKKGRLMIHSETTMVINNNPSKCKMSPRSTIWGQAKRSRIVEICLRADMNCIQEGLVPTKYYEKSSQRLSGPNGSRLNINY</sequence>
<evidence type="ECO:0000256" key="2">
    <source>
        <dbReference type="SAM" id="MobiDB-lite"/>
    </source>
</evidence>
<dbReference type="AlphaFoldDB" id="A0A6L2NLS6"/>
<organism evidence="4">
    <name type="scientific">Tanacetum cinerariifolium</name>
    <name type="common">Dalmatian daisy</name>
    <name type="synonym">Chrysanthemum cinerariifolium</name>
    <dbReference type="NCBI Taxonomy" id="118510"/>
    <lineage>
        <taxon>Eukaryota</taxon>
        <taxon>Viridiplantae</taxon>
        <taxon>Streptophyta</taxon>
        <taxon>Embryophyta</taxon>
        <taxon>Tracheophyta</taxon>
        <taxon>Spermatophyta</taxon>
        <taxon>Magnoliopsida</taxon>
        <taxon>eudicotyledons</taxon>
        <taxon>Gunneridae</taxon>
        <taxon>Pentapetalae</taxon>
        <taxon>asterids</taxon>
        <taxon>campanulids</taxon>
        <taxon>Asterales</taxon>
        <taxon>Asteraceae</taxon>
        <taxon>Asteroideae</taxon>
        <taxon>Anthemideae</taxon>
        <taxon>Anthemidinae</taxon>
        <taxon>Tanacetum</taxon>
    </lineage>
</organism>
<evidence type="ECO:0000259" key="3">
    <source>
        <dbReference type="PROSITE" id="PS50158"/>
    </source>
</evidence>
<dbReference type="GO" id="GO:0008270">
    <property type="term" value="F:zinc ion binding"/>
    <property type="evidence" value="ECO:0007669"/>
    <property type="project" value="UniProtKB-KW"/>
</dbReference>
<evidence type="ECO:0000256" key="1">
    <source>
        <dbReference type="PROSITE-ProRule" id="PRU00047"/>
    </source>
</evidence>
<dbReference type="SMART" id="SM00343">
    <property type="entry name" value="ZnF_C2HC"/>
    <property type="match status" value="1"/>
</dbReference>
<keyword evidence="1" id="KW-0479">Metal-binding</keyword>
<dbReference type="InterPro" id="IPR036875">
    <property type="entry name" value="Znf_CCHC_sf"/>
</dbReference>
<dbReference type="EMBL" id="BKCJ010009495">
    <property type="protein sequence ID" value="GEU87228.1"/>
    <property type="molecule type" value="Genomic_DNA"/>
</dbReference>
<dbReference type="InterPro" id="IPR001878">
    <property type="entry name" value="Znf_CCHC"/>
</dbReference>
<protein>
    <submittedName>
        <fullName evidence="4">Peptidase_A3 domain-containing protein</fullName>
    </submittedName>
</protein>
<feature type="region of interest" description="Disordered" evidence="2">
    <location>
        <begin position="27"/>
        <end position="49"/>
    </location>
</feature>
<name>A0A6L2NLS6_TANCI</name>
<dbReference type="Gene3D" id="4.10.60.10">
    <property type="entry name" value="Zinc finger, CCHC-type"/>
    <property type="match status" value="1"/>
</dbReference>
<dbReference type="GO" id="GO:0003676">
    <property type="term" value="F:nucleic acid binding"/>
    <property type="evidence" value="ECO:0007669"/>
    <property type="project" value="InterPro"/>
</dbReference>
<feature type="domain" description="CCHC-type" evidence="3">
    <location>
        <begin position="65"/>
        <end position="80"/>
    </location>
</feature>
<comment type="caution">
    <text evidence="4">The sequence shown here is derived from an EMBL/GenBank/DDBJ whole genome shotgun (WGS) entry which is preliminary data.</text>
</comment>
<evidence type="ECO:0000313" key="4">
    <source>
        <dbReference type="EMBL" id="GEU87228.1"/>
    </source>
</evidence>
<dbReference type="PROSITE" id="PS50158">
    <property type="entry name" value="ZF_CCHC"/>
    <property type="match status" value="1"/>
</dbReference>
<dbReference type="SUPFAM" id="SSF57756">
    <property type="entry name" value="Retrovirus zinc finger-like domains"/>
    <property type="match status" value="1"/>
</dbReference>
<proteinExistence type="predicted"/>
<reference evidence="4" key="1">
    <citation type="journal article" date="2019" name="Sci. Rep.">
        <title>Draft genome of Tanacetum cinerariifolium, the natural source of mosquito coil.</title>
        <authorList>
            <person name="Yamashiro T."/>
            <person name="Shiraishi A."/>
            <person name="Satake H."/>
            <person name="Nakayama K."/>
        </authorList>
    </citation>
    <scope>NUCLEOTIDE SEQUENCE</scope>
</reference>
<keyword evidence="1" id="KW-0862">Zinc</keyword>
<accession>A0A6L2NLS6</accession>
<dbReference type="Pfam" id="PF00098">
    <property type="entry name" value="zf-CCHC"/>
    <property type="match status" value="1"/>
</dbReference>
<keyword evidence="1" id="KW-0863">Zinc-finger</keyword>
<gene>
    <name evidence="4" type="ORF">Tci_059206</name>
</gene>